<sequence length="130" mass="14738">MTDTGPEDIREALQKAADDLLEGRAPGPLTGVRLAELAGVKRHRLTHDNPDINEAFRERARQINRTKPEVETLRNQLALERERTARLSRERHTLAAQLRNYAAALVAVTDERDQLLTQLGDMNKIAPLRR</sequence>
<dbReference type="EMBL" id="JAYGGQ010000017">
    <property type="protein sequence ID" value="MEA5456792.1"/>
    <property type="molecule type" value="Genomic_DNA"/>
</dbReference>
<name>A0ABU5TB87_9MICC</name>
<dbReference type="RefSeq" id="WP_323280698.1">
    <property type="nucleotide sequence ID" value="NZ_JAYGGQ010000017.1"/>
</dbReference>
<accession>A0ABU5TB87</accession>
<organism evidence="1 2">
    <name type="scientific">Sinomonas terricola</name>
    <dbReference type="NCBI Taxonomy" id="3110330"/>
    <lineage>
        <taxon>Bacteria</taxon>
        <taxon>Bacillati</taxon>
        <taxon>Actinomycetota</taxon>
        <taxon>Actinomycetes</taxon>
        <taxon>Micrococcales</taxon>
        <taxon>Micrococcaceae</taxon>
        <taxon>Sinomonas</taxon>
    </lineage>
</organism>
<gene>
    <name evidence="1" type="ORF">SPF06_18875</name>
</gene>
<evidence type="ECO:0008006" key="3">
    <source>
        <dbReference type="Google" id="ProtNLM"/>
    </source>
</evidence>
<evidence type="ECO:0000313" key="2">
    <source>
        <dbReference type="Proteomes" id="UP001304769"/>
    </source>
</evidence>
<dbReference type="Proteomes" id="UP001304769">
    <property type="component" value="Unassembled WGS sequence"/>
</dbReference>
<protein>
    <recommendedName>
        <fullName evidence="3">KfrA N-terminal DNA-binding domain-containing protein</fullName>
    </recommendedName>
</protein>
<comment type="caution">
    <text evidence="1">The sequence shown here is derived from an EMBL/GenBank/DDBJ whole genome shotgun (WGS) entry which is preliminary data.</text>
</comment>
<reference evidence="1 2" key="1">
    <citation type="submission" date="2023-12" db="EMBL/GenBank/DDBJ databases">
        <title>Sinomonas terricola sp. nov, isolated from litchi orchard soil in Guangdong, PR China.</title>
        <authorList>
            <person name="Jiaxin W."/>
            <person name="Yang Z."/>
            <person name="Honghui Z."/>
        </authorList>
    </citation>
    <scope>NUCLEOTIDE SEQUENCE [LARGE SCALE GENOMIC DNA]</scope>
    <source>
        <strain evidence="1 2">JGH33</strain>
    </source>
</reference>
<proteinExistence type="predicted"/>
<evidence type="ECO:0000313" key="1">
    <source>
        <dbReference type="EMBL" id="MEA5456792.1"/>
    </source>
</evidence>
<keyword evidence="2" id="KW-1185">Reference proteome</keyword>